<dbReference type="EMBL" id="MN739775">
    <property type="protein sequence ID" value="QHT25793.1"/>
    <property type="molecule type" value="Genomic_DNA"/>
</dbReference>
<evidence type="ECO:0008006" key="2">
    <source>
        <dbReference type="Google" id="ProtNLM"/>
    </source>
</evidence>
<dbReference type="AlphaFoldDB" id="A0A6C0EBM1"/>
<dbReference type="SUPFAM" id="SSF56112">
    <property type="entry name" value="Protein kinase-like (PK-like)"/>
    <property type="match status" value="1"/>
</dbReference>
<sequence length="298" mass="35688">MAFAIEENISTYVKNNYIDYDNENPIVIEKLVSSEINKVYKCTNGENKVIVKSINAHYISLLPLISSISSPLIPKIHTFDMKNKLMIEQYIDAKTLTNDDIKDNIIDIIDAIYHLQQDINTKITLSFNCENHYERLLKYLRHIESSFDFKNNHIDLEIIKRNINDYKKFISDNENDIKLCHNDVHSLNILKCKNQYYIIDFEFIGMNHYLYDFVNFIEEYDITNETKECMFPEKVLLKLMELFNIKKMNLVNLIKKLRIYINTCWLLWALNHYIREHSDDMLKYAIKRYERLLIVMRV</sequence>
<dbReference type="InterPro" id="IPR011009">
    <property type="entry name" value="Kinase-like_dom_sf"/>
</dbReference>
<name>A0A6C0EBM1_9ZZZZ</name>
<dbReference type="Gene3D" id="3.90.1200.10">
    <property type="match status" value="1"/>
</dbReference>
<organism evidence="1">
    <name type="scientific">viral metagenome</name>
    <dbReference type="NCBI Taxonomy" id="1070528"/>
    <lineage>
        <taxon>unclassified sequences</taxon>
        <taxon>metagenomes</taxon>
        <taxon>organismal metagenomes</taxon>
    </lineage>
</organism>
<reference evidence="1" key="1">
    <citation type="journal article" date="2020" name="Nature">
        <title>Giant virus diversity and host interactions through global metagenomics.</title>
        <authorList>
            <person name="Schulz F."/>
            <person name="Roux S."/>
            <person name="Paez-Espino D."/>
            <person name="Jungbluth S."/>
            <person name="Walsh D.A."/>
            <person name="Denef V.J."/>
            <person name="McMahon K.D."/>
            <person name="Konstantinidis K.T."/>
            <person name="Eloe-Fadrosh E.A."/>
            <person name="Kyrpides N.C."/>
            <person name="Woyke T."/>
        </authorList>
    </citation>
    <scope>NUCLEOTIDE SEQUENCE</scope>
    <source>
        <strain evidence="1">GVMAG-M-3300023179-27</strain>
    </source>
</reference>
<dbReference type="Pfam" id="PF01633">
    <property type="entry name" value="Choline_kinase"/>
    <property type="match status" value="1"/>
</dbReference>
<dbReference type="PANTHER" id="PTHR22603:SF66">
    <property type="entry name" value="ETHANOLAMINE KINASE"/>
    <property type="match status" value="1"/>
</dbReference>
<dbReference type="PANTHER" id="PTHR22603">
    <property type="entry name" value="CHOLINE/ETHANOALAMINE KINASE"/>
    <property type="match status" value="1"/>
</dbReference>
<proteinExistence type="predicted"/>
<dbReference type="GO" id="GO:0004305">
    <property type="term" value="F:ethanolamine kinase activity"/>
    <property type="evidence" value="ECO:0007669"/>
    <property type="project" value="TreeGrafter"/>
</dbReference>
<evidence type="ECO:0000313" key="1">
    <source>
        <dbReference type="EMBL" id="QHT25793.1"/>
    </source>
</evidence>
<dbReference type="GO" id="GO:0006646">
    <property type="term" value="P:phosphatidylethanolamine biosynthetic process"/>
    <property type="evidence" value="ECO:0007669"/>
    <property type="project" value="TreeGrafter"/>
</dbReference>
<accession>A0A6C0EBM1</accession>
<dbReference type="GO" id="GO:0005737">
    <property type="term" value="C:cytoplasm"/>
    <property type="evidence" value="ECO:0007669"/>
    <property type="project" value="TreeGrafter"/>
</dbReference>
<protein>
    <recommendedName>
        <fullName evidence="2">Aminoglycoside phosphotransferase domain-containing protein</fullName>
    </recommendedName>
</protein>